<evidence type="ECO:0000256" key="5">
    <source>
        <dbReference type="ARBA" id="ARBA00022989"/>
    </source>
</evidence>
<dbReference type="InterPro" id="IPR035906">
    <property type="entry name" value="MetI-like_sf"/>
</dbReference>
<dbReference type="GO" id="GO:0055085">
    <property type="term" value="P:transmembrane transport"/>
    <property type="evidence" value="ECO:0007669"/>
    <property type="project" value="InterPro"/>
</dbReference>
<proteinExistence type="predicted"/>
<keyword evidence="6 7" id="KW-0472">Membrane</keyword>
<feature type="transmembrane region" description="Helical" evidence="7">
    <location>
        <begin position="15"/>
        <end position="42"/>
    </location>
</feature>
<dbReference type="Pfam" id="PF00528">
    <property type="entry name" value="BPD_transp_1"/>
    <property type="match status" value="1"/>
</dbReference>
<dbReference type="CDD" id="cd06261">
    <property type="entry name" value="TM_PBP2"/>
    <property type="match status" value="1"/>
</dbReference>
<feature type="transmembrane region" description="Helical" evidence="7">
    <location>
        <begin position="78"/>
        <end position="100"/>
    </location>
</feature>
<comment type="subcellular location">
    <subcellularLocation>
        <location evidence="1">Cell membrane</location>
        <topology evidence="1">Multi-pass membrane protein</topology>
    </subcellularLocation>
</comment>
<sequence>MVRVMRVSRELSKRLVIAVMLTPAVVVALIFLAVPAVLTVLISLTELDYRFKWIWCGLDKYALLLRDPVTRLVVNATVIYVTGTLAFNTLWGLCLALLSTHVHDALGTFMRAAWLLPRVLPSVVWAMLMMWIFSPLDTGFLNSVIISMGGQPVPWTFQYYWPFLFIVNGCIGSSLAAIIFSSAIKSIPPDYIIAAKVDGASGLTHSHPDHTAYDQVAHRLLRRLQHPVPPRILRVHPAHPQRGTRLLHNRGSDPQGVPPRLRAVHDRHGLRLRRSPRHDPPRDRACPLDCVLEGLQAPQAHDRAQARVRWWAW</sequence>
<dbReference type="PANTHER" id="PTHR30193">
    <property type="entry name" value="ABC TRANSPORTER PERMEASE PROTEIN"/>
    <property type="match status" value="1"/>
</dbReference>
<feature type="transmembrane region" description="Helical" evidence="7">
    <location>
        <begin position="112"/>
        <end position="133"/>
    </location>
</feature>
<keyword evidence="2" id="KW-0813">Transport</keyword>
<dbReference type="Gene3D" id="1.10.3720.10">
    <property type="entry name" value="MetI-like"/>
    <property type="match status" value="1"/>
</dbReference>
<evidence type="ECO:0000313" key="9">
    <source>
        <dbReference type="EMBL" id="HGB25777.1"/>
    </source>
</evidence>
<evidence type="ECO:0000256" key="3">
    <source>
        <dbReference type="ARBA" id="ARBA00022475"/>
    </source>
</evidence>
<dbReference type="SUPFAM" id="SSF161098">
    <property type="entry name" value="MetI-like"/>
    <property type="match status" value="1"/>
</dbReference>
<dbReference type="AlphaFoldDB" id="A0A7C3SPK4"/>
<evidence type="ECO:0000256" key="7">
    <source>
        <dbReference type="SAM" id="Phobius"/>
    </source>
</evidence>
<keyword evidence="5 7" id="KW-1133">Transmembrane helix</keyword>
<accession>A0A7C3SPK4</accession>
<evidence type="ECO:0000256" key="2">
    <source>
        <dbReference type="ARBA" id="ARBA00022448"/>
    </source>
</evidence>
<protein>
    <submittedName>
        <fullName evidence="9">Sugar ABC transporter permease</fullName>
    </submittedName>
</protein>
<evidence type="ECO:0000256" key="1">
    <source>
        <dbReference type="ARBA" id="ARBA00004651"/>
    </source>
</evidence>
<evidence type="ECO:0000259" key="8">
    <source>
        <dbReference type="Pfam" id="PF00528"/>
    </source>
</evidence>
<reference evidence="9" key="1">
    <citation type="journal article" date="2020" name="mSystems">
        <title>Genome- and Community-Level Interaction Insights into Carbon Utilization and Element Cycling Functions of Hydrothermarchaeota in Hydrothermal Sediment.</title>
        <authorList>
            <person name="Zhou Z."/>
            <person name="Liu Y."/>
            <person name="Xu W."/>
            <person name="Pan J."/>
            <person name="Luo Z.H."/>
            <person name="Li M."/>
        </authorList>
    </citation>
    <scope>NUCLEOTIDE SEQUENCE [LARGE SCALE GENOMIC DNA]</scope>
    <source>
        <strain evidence="9">SpSt-8</strain>
    </source>
</reference>
<dbReference type="GO" id="GO:0005886">
    <property type="term" value="C:plasma membrane"/>
    <property type="evidence" value="ECO:0007669"/>
    <property type="project" value="UniProtKB-SubCell"/>
</dbReference>
<dbReference type="InterPro" id="IPR000515">
    <property type="entry name" value="MetI-like"/>
</dbReference>
<dbReference type="PANTHER" id="PTHR30193:SF37">
    <property type="entry name" value="INNER MEMBRANE ABC TRANSPORTER PERMEASE PROTEIN YCJO"/>
    <property type="match status" value="1"/>
</dbReference>
<evidence type="ECO:0000256" key="6">
    <source>
        <dbReference type="ARBA" id="ARBA00023136"/>
    </source>
</evidence>
<keyword evidence="4 7" id="KW-0812">Transmembrane</keyword>
<evidence type="ECO:0000256" key="4">
    <source>
        <dbReference type="ARBA" id="ARBA00022692"/>
    </source>
</evidence>
<organism evidence="9">
    <name type="scientific">Thermofilum pendens</name>
    <dbReference type="NCBI Taxonomy" id="2269"/>
    <lineage>
        <taxon>Archaea</taxon>
        <taxon>Thermoproteota</taxon>
        <taxon>Thermoprotei</taxon>
        <taxon>Thermofilales</taxon>
        <taxon>Thermofilaceae</taxon>
        <taxon>Thermofilum</taxon>
    </lineage>
</organism>
<gene>
    <name evidence="9" type="ORF">ENV88_07135</name>
</gene>
<feature type="transmembrane region" description="Helical" evidence="7">
    <location>
        <begin position="159"/>
        <end position="180"/>
    </location>
</feature>
<keyword evidence="3" id="KW-1003">Cell membrane</keyword>
<name>A0A7C3SPK4_THEPE</name>
<dbReference type="EMBL" id="DTIB01000123">
    <property type="protein sequence ID" value="HGB25777.1"/>
    <property type="molecule type" value="Genomic_DNA"/>
</dbReference>
<feature type="domain" description="ABC transmembrane type-1" evidence="8">
    <location>
        <begin position="92"/>
        <end position="202"/>
    </location>
</feature>
<comment type="caution">
    <text evidence="9">The sequence shown here is derived from an EMBL/GenBank/DDBJ whole genome shotgun (WGS) entry which is preliminary data.</text>
</comment>
<dbReference type="InterPro" id="IPR051393">
    <property type="entry name" value="ABC_transporter_permease"/>
</dbReference>